<feature type="transmembrane region" description="Helical" evidence="1">
    <location>
        <begin position="6"/>
        <end position="22"/>
    </location>
</feature>
<dbReference type="SUPFAM" id="SSF53955">
    <property type="entry name" value="Lysozyme-like"/>
    <property type="match status" value="1"/>
</dbReference>
<dbReference type="InterPro" id="IPR008258">
    <property type="entry name" value="Transglycosylase_SLT_dom_1"/>
</dbReference>
<gene>
    <name evidence="3" type="ORF">A2419_01625</name>
</gene>
<dbReference type="Pfam" id="PF01464">
    <property type="entry name" value="SLT"/>
    <property type="match status" value="1"/>
</dbReference>
<evidence type="ECO:0000313" key="3">
    <source>
        <dbReference type="EMBL" id="OGC88426.1"/>
    </source>
</evidence>
<protein>
    <recommendedName>
        <fullName evidence="2">Transglycosylase SLT domain-containing protein</fullName>
    </recommendedName>
</protein>
<keyword evidence="1" id="KW-0812">Transmembrane</keyword>
<reference evidence="3 4" key="1">
    <citation type="journal article" date="2016" name="Nat. Commun.">
        <title>Thousands of microbial genomes shed light on interconnected biogeochemical processes in an aquifer system.</title>
        <authorList>
            <person name="Anantharaman K."/>
            <person name="Brown C.T."/>
            <person name="Hug L.A."/>
            <person name="Sharon I."/>
            <person name="Castelle C.J."/>
            <person name="Probst A.J."/>
            <person name="Thomas B.C."/>
            <person name="Singh A."/>
            <person name="Wilkins M.J."/>
            <person name="Karaoz U."/>
            <person name="Brodie E.L."/>
            <person name="Williams K.H."/>
            <person name="Hubbard S.S."/>
            <person name="Banfield J.F."/>
        </authorList>
    </citation>
    <scope>NUCLEOTIDE SEQUENCE [LARGE SCALE GENOMIC DNA]</scope>
</reference>
<organism evidence="3 4">
    <name type="scientific">Candidatus Adlerbacteria bacterium RIFOXYC1_FULL_48_26</name>
    <dbReference type="NCBI Taxonomy" id="1797247"/>
    <lineage>
        <taxon>Bacteria</taxon>
        <taxon>Candidatus Adleribacteriota</taxon>
    </lineage>
</organism>
<evidence type="ECO:0000259" key="2">
    <source>
        <dbReference type="Pfam" id="PF01464"/>
    </source>
</evidence>
<dbReference type="Proteomes" id="UP000176568">
    <property type="component" value="Unassembled WGS sequence"/>
</dbReference>
<feature type="domain" description="Transglycosylase SLT" evidence="2">
    <location>
        <begin position="146"/>
        <end position="254"/>
    </location>
</feature>
<dbReference type="Gene3D" id="1.10.530.10">
    <property type="match status" value="1"/>
</dbReference>
<evidence type="ECO:0000256" key="1">
    <source>
        <dbReference type="SAM" id="Phobius"/>
    </source>
</evidence>
<keyword evidence="1" id="KW-1133">Transmembrane helix</keyword>
<name>A0A1F4Y3S1_9BACT</name>
<evidence type="ECO:0000313" key="4">
    <source>
        <dbReference type="Proteomes" id="UP000176568"/>
    </source>
</evidence>
<keyword evidence="1" id="KW-0472">Membrane</keyword>
<accession>A0A1F4Y3S1</accession>
<dbReference type="InterPro" id="IPR023346">
    <property type="entry name" value="Lysozyme-like_dom_sf"/>
</dbReference>
<dbReference type="EMBL" id="MEXB01000008">
    <property type="protein sequence ID" value="OGC88426.1"/>
    <property type="molecule type" value="Genomic_DNA"/>
</dbReference>
<sequence length="325" mass="33195">MVTIPISVAMFAWAGILFFTATGNPKRITRARSIFRGVLIGFIITITGWLVVQIVLQSITRGDFYTANNWVNLNCDQLYGGTNQPNRPRDLDIKNVLSTVSAGSVQGGSGGGGQTSSGGTATVDGTAVSRAAKSVELQAACVNNSTADCSLLQAICVVESGCNPQTTGCNSAGACGPMQIQPATACEANPSLNGCMTLGNRGVVLNEDAVKASLQGMSASSETAAKILNNATGACGGDLTCVMAYYNGGGGAVQASACCPSGTAAWQCQWDCGTRVAGSVNCTATPRPSSCVQNTGYVETRNYVPNIQAAQTALKTPTQTSGGAF</sequence>
<proteinExistence type="predicted"/>
<dbReference type="AlphaFoldDB" id="A0A1F4Y3S1"/>
<comment type="caution">
    <text evidence="3">The sequence shown here is derived from an EMBL/GenBank/DDBJ whole genome shotgun (WGS) entry which is preliminary data.</text>
</comment>
<feature type="transmembrane region" description="Helical" evidence="1">
    <location>
        <begin position="34"/>
        <end position="56"/>
    </location>
</feature>